<comment type="caution">
    <text evidence="2">The sequence shown here is derived from an EMBL/GenBank/DDBJ whole genome shotgun (WGS) entry which is preliminary data.</text>
</comment>
<name>A0ABD3D7B6_9LAMI</name>
<feature type="region of interest" description="Disordered" evidence="1">
    <location>
        <begin position="29"/>
        <end position="56"/>
    </location>
</feature>
<sequence>MGAFAKEGEGDIERELADVTFEELQRARSDGSEMVYRKPNTEQKASRANKPMEISSKKPVRRLREVIQVPKKVMDAQVPQESMDDVSDALDTSLNTMKEQKLERIIIPFAVDSAQQEALFALKNLQIIEDDVKADELCTRRRYARWLIRSNSQLQRNRKHRINTSAALSGSRINAFDDVGIDDPDFESIQSLAEAGVVKSKLSDRNGGFGRDDYFLPQIRFKVSDTRRWPSQAIKEQRRQGRVWRLGLSPVLFGA</sequence>
<dbReference type="EMBL" id="JAVIJP010000019">
    <property type="protein sequence ID" value="KAL3638203.1"/>
    <property type="molecule type" value="Genomic_DNA"/>
</dbReference>
<feature type="compositionally biased region" description="Basic and acidic residues" evidence="1">
    <location>
        <begin position="29"/>
        <end position="45"/>
    </location>
</feature>
<dbReference type="PANTHER" id="PTHR33740">
    <property type="entry name" value="GPI-ANCHORED ADHESIN-LIKE PROTEIN"/>
    <property type="match status" value="1"/>
</dbReference>
<keyword evidence="3" id="KW-1185">Reference proteome</keyword>
<evidence type="ECO:0000256" key="1">
    <source>
        <dbReference type="SAM" id="MobiDB-lite"/>
    </source>
</evidence>
<dbReference type="PANTHER" id="PTHR33740:SF1">
    <property type="entry name" value="SLH DOMAIN PROTEIN"/>
    <property type="match status" value="1"/>
</dbReference>
<proteinExistence type="predicted"/>
<protein>
    <submittedName>
        <fullName evidence="2">Uncharacterized protein</fullName>
    </submittedName>
</protein>
<gene>
    <name evidence="2" type="ORF">CASFOL_017574</name>
</gene>
<evidence type="ECO:0000313" key="3">
    <source>
        <dbReference type="Proteomes" id="UP001632038"/>
    </source>
</evidence>
<accession>A0ABD3D7B6</accession>
<reference evidence="3" key="1">
    <citation type="journal article" date="2024" name="IScience">
        <title>Strigolactones Initiate the Formation of Haustorium-like Structures in Castilleja.</title>
        <authorList>
            <person name="Buerger M."/>
            <person name="Peterson D."/>
            <person name="Chory J."/>
        </authorList>
    </citation>
    <scope>NUCLEOTIDE SEQUENCE [LARGE SCALE GENOMIC DNA]</scope>
</reference>
<organism evidence="2 3">
    <name type="scientific">Castilleja foliolosa</name>
    <dbReference type="NCBI Taxonomy" id="1961234"/>
    <lineage>
        <taxon>Eukaryota</taxon>
        <taxon>Viridiplantae</taxon>
        <taxon>Streptophyta</taxon>
        <taxon>Embryophyta</taxon>
        <taxon>Tracheophyta</taxon>
        <taxon>Spermatophyta</taxon>
        <taxon>Magnoliopsida</taxon>
        <taxon>eudicotyledons</taxon>
        <taxon>Gunneridae</taxon>
        <taxon>Pentapetalae</taxon>
        <taxon>asterids</taxon>
        <taxon>lamiids</taxon>
        <taxon>Lamiales</taxon>
        <taxon>Orobanchaceae</taxon>
        <taxon>Pedicularideae</taxon>
        <taxon>Castillejinae</taxon>
        <taxon>Castilleja</taxon>
    </lineage>
</organism>
<dbReference type="AlphaFoldDB" id="A0ABD3D7B6"/>
<evidence type="ECO:0000313" key="2">
    <source>
        <dbReference type="EMBL" id="KAL3638203.1"/>
    </source>
</evidence>
<dbReference type="Proteomes" id="UP001632038">
    <property type="component" value="Unassembled WGS sequence"/>
</dbReference>